<organism evidence="4 5">
    <name type="scientific">Cryptococcus neoformans Tu259-1</name>
    <dbReference type="NCBI Taxonomy" id="1230072"/>
    <lineage>
        <taxon>Eukaryota</taxon>
        <taxon>Fungi</taxon>
        <taxon>Dikarya</taxon>
        <taxon>Basidiomycota</taxon>
        <taxon>Agaricomycotina</taxon>
        <taxon>Tremellomycetes</taxon>
        <taxon>Tremellales</taxon>
        <taxon>Cryptococcaceae</taxon>
        <taxon>Cryptococcus</taxon>
        <taxon>Cryptococcus neoformans species complex</taxon>
    </lineage>
</organism>
<gene>
    <name evidence="4" type="ORF">C361_05906</name>
</gene>
<evidence type="ECO:0000256" key="1">
    <source>
        <dbReference type="ARBA" id="ARBA00022723"/>
    </source>
</evidence>
<sequence length="689" mass="75215">MQNLDNRLASFDAVTKPKSKAKPQFPLEASTHPHLTPRALAEAGFYHTPGTSPPSFDNCTCFLCNLELGGWDEGDDPFEEHAKRAGCAWAEMFCAVKIEKRKRDRSDGQYTTVYDTADSLPQSAESIEVRAQTFKKWWPHKQKSGWLPTVKALARAGFVYNPSTESKDAVICPYCEYGVEGWEATDDPWEIHQSKVPDCHFFRATLIGEAEGSGIADKPIKASERPKKSIVPKKSKRGTAIAPPEPSEPENAEYHSDAAEKTDVEKEKPSKASGRRKKSEAPKKSKRGTTVAPVAYEVEGPEHIPEEDVPVSQATTSARRATKARVTTTAATATTTSKAKATRGKKKTGKDEAVSESQMIVEDATVAENHTEVEMESDVEQPVPVKKTRAKSKEEKKKPKATAQSKGKQKVANETAAEEVVAAESGMEAPTESEAELAQKPEKKTRAKAATKAKGRKKAQKSEVEEEEESKAGTEVDAPSDSEAKLLADEQPTPKVIKPAPKAKSKASSEASKSSKPSSRSKPLPSLPPSPLPPSVKSPIPSSRPLSQLDRFANIPPTSSPAPTPRGKATLRSARPAKPSPHAALPREAMDASLTRGALAARKVVDDLFSSPAVASSSKEEMGQSEQSQEPQLPSQPRPLTEQEKQMKLEALIRTEMQKSYNQLKEEGEKMIEDWYERAKNDRKKIESL</sequence>
<dbReference type="GO" id="GO:0046872">
    <property type="term" value="F:metal ion binding"/>
    <property type="evidence" value="ECO:0007669"/>
    <property type="project" value="UniProtKB-KW"/>
</dbReference>
<feature type="region of interest" description="Disordered" evidence="3">
    <location>
        <begin position="1"/>
        <end position="33"/>
    </location>
</feature>
<evidence type="ECO:0000313" key="4">
    <source>
        <dbReference type="EMBL" id="OXG13764.1"/>
    </source>
</evidence>
<protein>
    <recommendedName>
        <fullName evidence="6">Protein bir1</fullName>
    </recommendedName>
</protein>
<dbReference type="CDD" id="cd00022">
    <property type="entry name" value="BIR"/>
    <property type="match status" value="2"/>
</dbReference>
<dbReference type="InterPro" id="IPR051190">
    <property type="entry name" value="Baculoviral_IAP"/>
</dbReference>
<dbReference type="OrthoDB" id="2196114at2759"/>
<evidence type="ECO:0000256" key="2">
    <source>
        <dbReference type="ARBA" id="ARBA00022833"/>
    </source>
</evidence>
<keyword evidence="2" id="KW-0862">Zinc</keyword>
<dbReference type="SMART" id="SM00238">
    <property type="entry name" value="BIR"/>
    <property type="match status" value="2"/>
</dbReference>
<evidence type="ECO:0000256" key="3">
    <source>
        <dbReference type="SAM" id="MobiDB-lite"/>
    </source>
</evidence>
<feature type="compositionally biased region" description="Basic residues" evidence="3">
    <location>
        <begin position="228"/>
        <end position="237"/>
    </location>
</feature>
<keyword evidence="1" id="KW-0479">Metal-binding</keyword>
<dbReference type="EMBL" id="AMKT01000078">
    <property type="protein sequence ID" value="OXG13764.1"/>
    <property type="molecule type" value="Genomic_DNA"/>
</dbReference>
<evidence type="ECO:0008006" key="6">
    <source>
        <dbReference type="Google" id="ProtNLM"/>
    </source>
</evidence>
<dbReference type="AlphaFoldDB" id="A0A854QDF4"/>
<feature type="compositionally biased region" description="Pro residues" evidence="3">
    <location>
        <begin position="525"/>
        <end position="536"/>
    </location>
</feature>
<dbReference type="InterPro" id="IPR001370">
    <property type="entry name" value="BIR_rpt"/>
</dbReference>
<feature type="region of interest" description="Disordered" evidence="3">
    <location>
        <begin position="217"/>
        <end position="590"/>
    </location>
</feature>
<reference evidence="4 5" key="1">
    <citation type="submission" date="2017-06" db="EMBL/GenBank/DDBJ databases">
        <title>Global population genomics of the pathogenic fungus Cryptococcus neoformans var. grubii.</title>
        <authorList>
            <person name="Cuomo C."/>
            <person name="Litvintseva A."/>
            <person name="Chen Y."/>
            <person name="Young S."/>
            <person name="Zeng Q."/>
            <person name="Chapman S."/>
            <person name="Gujja S."/>
            <person name="Saif S."/>
            <person name="Birren B."/>
        </authorList>
    </citation>
    <scope>NUCLEOTIDE SEQUENCE [LARGE SCALE GENOMIC DNA]</scope>
    <source>
        <strain evidence="4 5">Tu259-1</strain>
    </source>
</reference>
<name>A0A854QDF4_CRYNE</name>
<feature type="compositionally biased region" description="Basic and acidic residues" evidence="3">
    <location>
        <begin position="252"/>
        <end position="270"/>
    </location>
</feature>
<accession>A0A854QDF4</accession>
<dbReference type="Gene3D" id="1.10.1170.10">
    <property type="entry name" value="Inhibitor Of Apoptosis Protein (2mihbC-IAP-1), Chain A"/>
    <property type="match status" value="2"/>
</dbReference>
<dbReference type="Pfam" id="PF00653">
    <property type="entry name" value="BIR"/>
    <property type="match status" value="2"/>
</dbReference>
<dbReference type="PROSITE" id="PS50143">
    <property type="entry name" value="BIR_REPEAT_2"/>
    <property type="match status" value="2"/>
</dbReference>
<dbReference type="PANTHER" id="PTHR46771">
    <property type="entry name" value="DETERIN"/>
    <property type="match status" value="1"/>
</dbReference>
<feature type="compositionally biased region" description="Low complexity" evidence="3">
    <location>
        <begin position="314"/>
        <end position="339"/>
    </location>
</feature>
<dbReference type="PANTHER" id="PTHR46771:SF5">
    <property type="entry name" value="DETERIN"/>
    <property type="match status" value="1"/>
</dbReference>
<dbReference type="SUPFAM" id="SSF57924">
    <property type="entry name" value="Inhibitor of apoptosis (IAP) repeat"/>
    <property type="match status" value="2"/>
</dbReference>
<proteinExistence type="predicted"/>
<dbReference type="Proteomes" id="UP000199727">
    <property type="component" value="Unassembled WGS sequence"/>
</dbReference>
<feature type="compositionally biased region" description="Low complexity" evidence="3">
    <location>
        <begin position="412"/>
        <end position="429"/>
    </location>
</feature>
<evidence type="ECO:0000313" key="5">
    <source>
        <dbReference type="Proteomes" id="UP000199727"/>
    </source>
</evidence>
<feature type="compositionally biased region" description="Basic residues" evidence="3">
    <location>
        <begin position="445"/>
        <end position="459"/>
    </location>
</feature>
<feature type="region of interest" description="Disordered" evidence="3">
    <location>
        <begin position="611"/>
        <end position="649"/>
    </location>
</feature>
<feature type="compositionally biased region" description="Low complexity" evidence="3">
    <location>
        <begin position="624"/>
        <end position="640"/>
    </location>
</feature>
<comment type="caution">
    <text evidence="4">The sequence shown here is derived from an EMBL/GenBank/DDBJ whole genome shotgun (WGS) entry which is preliminary data.</text>
</comment>
<feature type="compositionally biased region" description="Low complexity" evidence="3">
    <location>
        <begin position="494"/>
        <end position="524"/>
    </location>
</feature>
<dbReference type="FunFam" id="1.10.1170.10:FF:000016">
    <property type="entry name" value="Unplaced genomic scaffold supercont1.2, whole genome shotgun sequence"/>
    <property type="match status" value="1"/>
</dbReference>
<feature type="compositionally biased region" description="Basic and acidic residues" evidence="3">
    <location>
        <begin position="218"/>
        <end position="227"/>
    </location>
</feature>